<evidence type="ECO:0000256" key="3">
    <source>
        <dbReference type="SAM" id="MobiDB-lite"/>
    </source>
</evidence>
<dbReference type="InterPro" id="IPR036663">
    <property type="entry name" value="Fumarylacetoacetase_C_sf"/>
</dbReference>
<evidence type="ECO:0000256" key="2">
    <source>
        <dbReference type="ARBA" id="ARBA00022723"/>
    </source>
</evidence>
<dbReference type="InterPro" id="IPR011234">
    <property type="entry name" value="Fumarylacetoacetase-like_C"/>
</dbReference>
<proteinExistence type="inferred from homology"/>
<dbReference type="PATRIC" id="fig|698759.3.peg.7257"/>
<comment type="caution">
    <text evidence="5">The sequence shown here is derived from an EMBL/GenBank/DDBJ whole genome shotgun (WGS) entry which is preliminary data.</text>
</comment>
<evidence type="ECO:0000313" key="5">
    <source>
        <dbReference type="EMBL" id="EKX62049.1"/>
    </source>
</evidence>
<reference evidence="5 6" key="1">
    <citation type="submission" date="2012-11" db="EMBL/GenBank/DDBJ databases">
        <authorList>
            <person name="Huguet-Tapia J.C."/>
            <person name="Durkin A.S."/>
            <person name="Pettis G.S."/>
            <person name="Badger J.H."/>
        </authorList>
    </citation>
    <scope>NUCLEOTIDE SEQUENCE [LARGE SCALE GENOMIC DNA]</scope>
    <source>
        <strain evidence="5 6">91-03</strain>
    </source>
</reference>
<keyword evidence="6" id="KW-1185">Reference proteome</keyword>
<dbReference type="PANTHER" id="PTHR42796">
    <property type="entry name" value="FUMARYLACETOACETATE HYDROLASE DOMAIN-CONTAINING PROTEIN 2A-RELATED"/>
    <property type="match status" value="1"/>
</dbReference>
<evidence type="ECO:0000256" key="1">
    <source>
        <dbReference type="ARBA" id="ARBA00010211"/>
    </source>
</evidence>
<keyword evidence="2" id="KW-0479">Metal-binding</keyword>
<accession>L1KNB0</accession>
<dbReference type="Gene3D" id="3.90.850.10">
    <property type="entry name" value="Fumarylacetoacetase-like, C-terminal domain"/>
    <property type="match status" value="1"/>
</dbReference>
<dbReference type="GO" id="GO:0046872">
    <property type="term" value="F:metal ion binding"/>
    <property type="evidence" value="ECO:0007669"/>
    <property type="project" value="UniProtKB-KW"/>
</dbReference>
<dbReference type="EMBL" id="AEJC01000538">
    <property type="protein sequence ID" value="EKX62049.1"/>
    <property type="molecule type" value="Genomic_DNA"/>
</dbReference>
<evidence type="ECO:0000313" key="6">
    <source>
        <dbReference type="Proteomes" id="UP000010411"/>
    </source>
</evidence>
<dbReference type="PANTHER" id="PTHR42796:SF4">
    <property type="entry name" value="FUMARYLACETOACETATE HYDROLASE DOMAIN-CONTAINING PROTEIN 2A"/>
    <property type="match status" value="1"/>
</dbReference>
<feature type="domain" description="Fumarylacetoacetase-like C-terminal" evidence="4">
    <location>
        <begin position="159"/>
        <end position="353"/>
    </location>
</feature>
<organism evidence="5 6">
    <name type="scientific">Streptomyces ipomoeae 91-03</name>
    <dbReference type="NCBI Taxonomy" id="698759"/>
    <lineage>
        <taxon>Bacteria</taxon>
        <taxon>Bacillati</taxon>
        <taxon>Actinomycetota</taxon>
        <taxon>Actinomycetes</taxon>
        <taxon>Kitasatosporales</taxon>
        <taxon>Streptomycetaceae</taxon>
        <taxon>Streptomyces</taxon>
    </lineage>
</organism>
<gene>
    <name evidence="5" type="ORF">STRIP9103_00812</name>
</gene>
<dbReference type="Proteomes" id="UP000010411">
    <property type="component" value="Unassembled WGS sequence"/>
</dbReference>
<comment type="similarity">
    <text evidence="1">Belongs to the FAH family.</text>
</comment>
<protein>
    <submittedName>
        <fullName evidence="5">FAH family protein</fullName>
    </submittedName>
</protein>
<dbReference type="GO" id="GO:0044281">
    <property type="term" value="P:small molecule metabolic process"/>
    <property type="evidence" value="ECO:0007669"/>
    <property type="project" value="UniProtKB-ARBA"/>
</dbReference>
<dbReference type="InterPro" id="IPR051121">
    <property type="entry name" value="FAH"/>
</dbReference>
<feature type="region of interest" description="Disordered" evidence="3">
    <location>
        <begin position="49"/>
        <end position="149"/>
    </location>
</feature>
<dbReference type="AlphaFoldDB" id="L1KNB0"/>
<dbReference type="SUPFAM" id="SSF56529">
    <property type="entry name" value="FAH"/>
    <property type="match status" value="1"/>
</dbReference>
<name>L1KNB0_9ACTN</name>
<evidence type="ECO:0000259" key="4">
    <source>
        <dbReference type="Pfam" id="PF01557"/>
    </source>
</evidence>
<dbReference type="Pfam" id="PF01557">
    <property type="entry name" value="FAA_hydrolase"/>
    <property type="match status" value="1"/>
</dbReference>
<dbReference type="GO" id="GO:0003824">
    <property type="term" value="F:catalytic activity"/>
    <property type="evidence" value="ECO:0007669"/>
    <property type="project" value="InterPro"/>
</dbReference>
<sequence length="360" mass="39073">MEWMCRIQRIDFLDWSIGVTVDPQPSGRKSHGNARATCRPLRARHVLRSLRSGRGALPRPPGRRPGARPERRPGLGAVRCARRDGAVGGDPARPALPRRRRHPRLAGPGGPAGACPDRAPPDLPVRRQLPAACDRPGGRPPPPDDPRTVEEARAEIAAVMDRRAAEDLPYVFIGLPSTITGPYDDVVLPSWAKQPDWELELAAVIARPAHRVSVEEALEYVAGYTIANDLTDRATVFRRDMKAIGTDWLRCKNAPGFTPLGPWLVPAGSIADPGDLRVTLKLNGETMQDESTKDMLFGVARLVSYISQTARLLPGDLVLTGSPAGNGIHWGRLLRDGDVMEGSITGLGVQRTRCVEEGTA</sequence>